<dbReference type="EMBL" id="QJKJ01015485">
    <property type="protein sequence ID" value="RDX62448.1"/>
    <property type="molecule type" value="Genomic_DNA"/>
</dbReference>
<feature type="non-terminal residue" evidence="1">
    <location>
        <position position="1"/>
    </location>
</feature>
<comment type="caution">
    <text evidence="1">The sequence shown here is derived from an EMBL/GenBank/DDBJ whole genome shotgun (WGS) entry which is preliminary data.</text>
</comment>
<dbReference type="AlphaFoldDB" id="A0A371E8W4"/>
<evidence type="ECO:0000313" key="1">
    <source>
        <dbReference type="EMBL" id="RDX62448.1"/>
    </source>
</evidence>
<organism evidence="1 2">
    <name type="scientific">Mucuna pruriens</name>
    <name type="common">Velvet bean</name>
    <name type="synonym">Dolichos pruriens</name>
    <dbReference type="NCBI Taxonomy" id="157652"/>
    <lineage>
        <taxon>Eukaryota</taxon>
        <taxon>Viridiplantae</taxon>
        <taxon>Streptophyta</taxon>
        <taxon>Embryophyta</taxon>
        <taxon>Tracheophyta</taxon>
        <taxon>Spermatophyta</taxon>
        <taxon>Magnoliopsida</taxon>
        <taxon>eudicotyledons</taxon>
        <taxon>Gunneridae</taxon>
        <taxon>Pentapetalae</taxon>
        <taxon>rosids</taxon>
        <taxon>fabids</taxon>
        <taxon>Fabales</taxon>
        <taxon>Fabaceae</taxon>
        <taxon>Papilionoideae</taxon>
        <taxon>50 kb inversion clade</taxon>
        <taxon>NPAAA clade</taxon>
        <taxon>indigoferoid/millettioid clade</taxon>
        <taxon>Phaseoleae</taxon>
        <taxon>Mucuna</taxon>
    </lineage>
</organism>
<accession>A0A371E8W4</accession>
<reference evidence="1" key="1">
    <citation type="submission" date="2018-05" db="EMBL/GenBank/DDBJ databases">
        <title>Draft genome of Mucuna pruriens seed.</title>
        <authorList>
            <person name="Nnadi N.E."/>
            <person name="Vos R."/>
            <person name="Hasami M.H."/>
            <person name="Devisetty U.K."/>
            <person name="Aguiy J.C."/>
        </authorList>
    </citation>
    <scope>NUCLEOTIDE SEQUENCE [LARGE SCALE GENOMIC DNA]</scope>
    <source>
        <strain evidence="1">JCA_2017</strain>
    </source>
</reference>
<dbReference type="PANTHER" id="PTHR35317:SF37">
    <property type="entry name" value="DUF4219 DOMAIN-CONTAINING PROTEIN"/>
    <property type="match status" value="1"/>
</dbReference>
<dbReference type="OrthoDB" id="1719918at2759"/>
<name>A0A371E8W4_MUCPR</name>
<sequence length="79" mass="9119">MSEDKNFMQPAIPFFNVYIEANMGFNEKKFEGNARVKHSTLQALRRGFEILDLKVGETITEYFARVMSIANKMKINGKI</sequence>
<evidence type="ECO:0000313" key="2">
    <source>
        <dbReference type="Proteomes" id="UP000257109"/>
    </source>
</evidence>
<proteinExistence type="predicted"/>
<gene>
    <name evidence="1" type="ORF">CR513_59217</name>
</gene>
<protein>
    <submittedName>
        <fullName evidence="1">Uncharacterized protein</fullName>
    </submittedName>
</protein>
<dbReference type="PANTHER" id="PTHR35317">
    <property type="entry name" value="OS04G0629600 PROTEIN"/>
    <property type="match status" value="1"/>
</dbReference>
<dbReference type="Proteomes" id="UP000257109">
    <property type="component" value="Unassembled WGS sequence"/>
</dbReference>
<keyword evidence="2" id="KW-1185">Reference proteome</keyword>